<dbReference type="AlphaFoldDB" id="K9GWN9"/>
<dbReference type="InterPro" id="IPR006311">
    <property type="entry name" value="TAT_signal"/>
</dbReference>
<proteinExistence type="predicted"/>
<dbReference type="PROSITE" id="PS51318">
    <property type="entry name" value="TAT"/>
    <property type="match status" value="1"/>
</dbReference>
<protein>
    <submittedName>
        <fullName evidence="2">Uncharacterized protein</fullName>
    </submittedName>
</protein>
<gene>
    <name evidence="2" type="ORF">C882_0461</name>
</gene>
<evidence type="ECO:0000313" key="2">
    <source>
        <dbReference type="EMBL" id="EKV29154.1"/>
    </source>
</evidence>
<keyword evidence="3" id="KW-1185">Reference proteome</keyword>
<accession>K9GWN9</accession>
<feature type="signal peptide" evidence="1">
    <location>
        <begin position="1"/>
        <end position="25"/>
    </location>
</feature>
<dbReference type="EMBL" id="ANHY01000013">
    <property type="protein sequence ID" value="EKV29154.1"/>
    <property type="molecule type" value="Genomic_DNA"/>
</dbReference>
<feature type="chain" id="PRO_5003929786" evidence="1">
    <location>
        <begin position="26"/>
        <end position="154"/>
    </location>
</feature>
<organism evidence="2 3">
    <name type="scientific">Caenispirillum salinarum AK4</name>
    <dbReference type="NCBI Taxonomy" id="1238182"/>
    <lineage>
        <taxon>Bacteria</taxon>
        <taxon>Pseudomonadati</taxon>
        <taxon>Pseudomonadota</taxon>
        <taxon>Alphaproteobacteria</taxon>
        <taxon>Rhodospirillales</taxon>
        <taxon>Novispirillaceae</taxon>
        <taxon>Caenispirillum</taxon>
    </lineage>
</organism>
<evidence type="ECO:0000256" key="1">
    <source>
        <dbReference type="SAM" id="SignalP"/>
    </source>
</evidence>
<dbReference type="Proteomes" id="UP000009881">
    <property type="component" value="Unassembled WGS sequence"/>
</dbReference>
<dbReference type="RefSeq" id="WP_009541119.1">
    <property type="nucleotide sequence ID" value="NZ_ANHY01000013.1"/>
</dbReference>
<name>K9GWN9_9PROT</name>
<keyword evidence="1" id="KW-0732">Signal</keyword>
<sequence>MTLRRRLGTVLAAAVLAAASGSAGAQDPDSAAEAVVTVVNAAPEPVTAVMTETPTAAVVQAWPRVLEPGAAETAAFSFPAMTGAVSMVQYALPPESDGDTRTCLFRWRADASAVVRCAAVLTAQRIGVGAVSCNARLVEQDPRTCSFRAVFEVR</sequence>
<reference evidence="2 3" key="1">
    <citation type="journal article" date="2013" name="Genome Announc.">
        <title>Draft Genome Sequence of an Alphaproteobacterium, Caenispirillum salinarum AK4(T), Isolated from a Solar Saltern.</title>
        <authorList>
            <person name="Khatri I."/>
            <person name="Singh A."/>
            <person name="Korpole S."/>
            <person name="Pinnaka A.K."/>
            <person name="Subramanian S."/>
        </authorList>
    </citation>
    <scope>NUCLEOTIDE SEQUENCE [LARGE SCALE GENOMIC DNA]</scope>
    <source>
        <strain evidence="2 3">AK4</strain>
    </source>
</reference>
<evidence type="ECO:0000313" key="3">
    <source>
        <dbReference type="Proteomes" id="UP000009881"/>
    </source>
</evidence>
<comment type="caution">
    <text evidence="2">The sequence shown here is derived from an EMBL/GenBank/DDBJ whole genome shotgun (WGS) entry which is preliminary data.</text>
</comment>